<dbReference type="RefSeq" id="WP_089831395.1">
    <property type="nucleotide sequence ID" value="NZ_FNBN01000002.1"/>
</dbReference>
<evidence type="ECO:0000313" key="1">
    <source>
        <dbReference type="EMBL" id="SDF72126.1"/>
    </source>
</evidence>
<organism evidence="1 2">
    <name type="scientific">Chitinophaga filiformis</name>
    <name type="common">Myxococcus filiformis</name>
    <name type="synonym">Flexibacter filiformis</name>
    <dbReference type="NCBI Taxonomy" id="104663"/>
    <lineage>
        <taxon>Bacteria</taxon>
        <taxon>Pseudomonadati</taxon>
        <taxon>Bacteroidota</taxon>
        <taxon>Chitinophagia</taxon>
        <taxon>Chitinophagales</taxon>
        <taxon>Chitinophagaceae</taxon>
        <taxon>Chitinophaga</taxon>
    </lineage>
</organism>
<dbReference type="Proteomes" id="UP000199045">
    <property type="component" value="Unassembled WGS sequence"/>
</dbReference>
<reference evidence="1 2" key="1">
    <citation type="submission" date="2016-10" db="EMBL/GenBank/DDBJ databases">
        <authorList>
            <person name="de Groot N.N."/>
        </authorList>
    </citation>
    <scope>NUCLEOTIDE SEQUENCE [LARGE SCALE GENOMIC DNA]</scope>
    <source>
        <strain evidence="1 2">DSM 527</strain>
    </source>
</reference>
<evidence type="ECO:0000313" key="2">
    <source>
        <dbReference type="Proteomes" id="UP000199045"/>
    </source>
</evidence>
<gene>
    <name evidence="1" type="ORF">SAMN04488121_102765</name>
</gene>
<proteinExistence type="predicted"/>
<protein>
    <submittedName>
        <fullName evidence="1">Uncharacterized protein</fullName>
    </submittedName>
</protein>
<accession>A0A1G7NDU5</accession>
<sequence>MNSILNQGHEEGPVARAIEKQTAKLPSDTYLWAAVGAMGVSLALQCLRQKHISLFIGQWAAPFLLMGIYNKIVKVEGHD</sequence>
<dbReference type="STRING" id="104663.SAMN04488121_102765"/>
<dbReference type="OrthoDB" id="288286at2"/>
<dbReference type="EMBL" id="FNBN01000002">
    <property type="protein sequence ID" value="SDF72126.1"/>
    <property type="molecule type" value="Genomic_DNA"/>
</dbReference>
<dbReference type="AlphaFoldDB" id="A0A1G7NDU5"/>
<name>A0A1G7NDU5_CHIFI</name>